<evidence type="ECO:0000313" key="1">
    <source>
        <dbReference type="EMBL" id="KAF8876360.1"/>
    </source>
</evidence>
<keyword evidence="2" id="KW-1185">Reference proteome</keyword>
<dbReference type="Gene3D" id="3.60.130.30">
    <property type="match status" value="1"/>
</dbReference>
<evidence type="ECO:0000313" key="2">
    <source>
        <dbReference type="Proteomes" id="UP000724874"/>
    </source>
</evidence>
<accession>A0A9P5NB00</accession>
<proteinExistence type="predicted"/>
<comment type="caution">
    <text evidence="1">The sequence shown here is derived from an EMBL/GenBank/DDBJ whole genome shotgun (WGS) entry which is preliminary data.</text>
</comment>
<gene>
    <name evidence="1" type="ORF">CPB84DRAFT_1689174</name>
</gene>
<sequence length="283" mass="31690">RTPIYITDRNRRLVTILAGRPKGNIEKDGSNNWDNIVQRVTDKLNRAGGEAKITQKWQQENRRGDFKAIAVGVSFGQGQKMPGYLKVNPNQKLVHALITNADLKKCSGFAAKALQLHNKKAYSLYKKTLNYVCKTQDLKPNFTISPWAACTFNLGSRAVTKPHLDCANLSYGWCAVTAFGNFNPDTGGHMMLWDLGIYIRFPPGSTILLPSALLVHSNSGVGEHETRCSMTQYSASSLFRWSYNKGRNDKKFAATATQEELEKREQDKLTRWEKGLGCFPKVG</sequence>
<dbReference type="AlphaFoldDB" id="A0A9P5NB00"/>
<name>A0A9P5NB00_GYMJU</name>
<dbReference type="EMBL" id="JADNYJ010000183">
    <property type="protein sequence ID" value="KAF8876360.1"/>
    <property type="molecule type" value="Genomic_DNA"/>
</dbReference>
<organism evidence="1 2">
    <name type="scientific">Gymnopilus junonius</name>
    <name type="common">Spectacular rustgill mushroom</name>
    <name type="synonym">Gymnopilus spectabilis subsp. junonius</name>
    <dbReference type="NCBI Taxonomy" id="109634"/>
    <lineage>
        <taxon>Eukaryota</taxon>
        <taxon>Fungi</taxon>
        <taxon>Dikarya</taxon>
        <taxon>Basidiomycota</taxon>
        <taxon>Agaricomycotina</taxon>
        <taxon>Agaricomycetes</taxon>
        <taxon>Agaricomycetidae</taxon>
        <taxon>Agaricales</taxon>
        <taxon>Agaricineae</taxon>
        <taxon>Hymenogastraceae</taxon>
        <taxon>Gymnopilus</taxon>
    </lineage>
</organism>
<reference evidence="1" key="1">
    <citation type="submission" date="2020-11" db="EMBL/GenBank/DDBJ databases">
        <authorList>
            <consortium name="DOE Joint Genome Institute"/>
            <person name="Ahrendt S."/>
            <person name="Riley R."/>
            <person name="Andreopoulos W."/>
            <person name="LaButti K."/>
            <person name="Pangilinan J."/>
            <person name="Ruiz-duenas F.J."/>
            <person name="Barrasa J.M."/>
            <person name="Sanchez-Garcia M."/>
            <person name="Camarero S."/>
            <person name="Miyauchi S."/>
            <person name="Serrano A."/>
            <person name="Linde D."/>
            <person name="Babiker R."/>
            <person name="Drula E."/>
            <person name="Ayuso-Fernandez I."/>
            <person name="Pacheco R."/>
            <person name="Padilla G."/>
            <person name="Ferreira P."/>
            <person name="Barriuso J."/>
            <person name="Kellner H."/>
            <person name="Castanera R."/>
            <person name="Alfaro M."/>
            <person name="Ramirez L."/>
            <person name="Pisabarro A.G."/>
            <person name="Kuo A."/>
            <person name="Tritt A."/>
            <person name="Lipzen A."/>
            <person name="He G."/>
            <person name="Yan M."/>
            <person name="Ng V."/>
            <person name="Cullen D."/>
            <person name="Martin F."/>
            <person name="Rosso M.-N."/>
            <person name="Henrissat B."/>
            <person name="Hibbett D."/>
            <person name="Martinez A.T."/>
            <person name="Grigoriev I.V."/>
        </authorList>
    </citation>
    <scope>NUCLEOTIDE SEQUENCE</scope>
    <source>
        <strain evidence="1">AH 44721</strain>
    </source>
</reference>
<protein>
    <submittedName>
        <fullName evidence="1">Uncharacterized protein</fullName>
    </submittedName>
</protein>
<dbReference type="Proteomes" id="UP000724874">
    <property type="component" value="Unassembled WGS sequence"/>
</dbReference>
<feature type="non-terminal residue" evidence="1">
    <location>
        <position position="283"/>
    </location>
</feature>
<dbReference type="OrthoDB" id="3202607at2759"/>